<keyword evidence="3" id="KW-1185">Reference proteome</keyword>
<dbReference type="OrthoDB" id="3238275at2"/>
<feature type="compositionally biased region" description="Basic and acidic residues" evidence="1">
    <location>
        <begin position="358"/>
        <end position="386"/>
    </location>
</feature>
<feature type="region of interest" description="Disordered" evidence="1">
    <location>
        <begin position="209"/>
        <end position="236"/>
    </location>
</feature>
<feature type="compositionally biased region" description="Acidic residues" evidence="1">
    <location>
        <begin position="209"/>
        <end position="232"/>
    </location>
</feature>
<protein>
    <submittedName>
        <fullName evidence="2">Uncharacterized protein</fullName>
    </submittedName>
</protein>
<dbReference type="AlphaFoldDB" id="A0A430FHJ0"/>
<name>A0A430FHJ0_9BIFI</name>
<proteinExistence type="predicted"/>
<organism evidence="2 3">
    <name type="scientific">Bifidobacterium samirii</name>
    <dbReference type="NCBI Taxonomy" id="2306974"/>
    <lineage>
        <taxon>Bacteria</taxon>
        <taxon>Bacillati</taxon>
        <taxon>Actinomycetota</taxon>
        <taxon>Actinomycetes</taxon>
        <taxon>Bifidobacteriales</taxon>
        <taxon>Bifidobacteriaceae</taxon>
        <taxon>Bifidobacterium</taxon>
    </lineage>
</organism>
<dbReference type="Proteomes" id="UP000287470">
    <property type="component" value="Unassembled WGS sequence"/>
</dbReference>
<evidence type="ECO:0000313" key="3">
    <source>
        <dbReference type="Proteomes" id="UP000287470"/>
    </source>
</evidence>
<accession>A0A430FHJ0</accession>
<feature type="region of interest" description="Disordered" evidence="1">
    <location>
        <begin position="358"/>
        <end position="392"/>
    </location>
</feature>
<evidence type="ECO:0000256" key="1">
    <source>
        <dbReference type="SAM" id="MobiDB-lite"/>
    </source>
</evidence>
<reference evidence="2 3" key="1">
    <citation type="submission" date="2018-09" db="EMBL/GenBank/DDBJ databases">
        <title>Characterization of the phylogenetic diversity of five novel species belonging to the genus Bifidobacterium.</title>
        <authorList>
            <person name="Lugli G.A."/>
            <person name="Duranti S."/>
            <person name="Milani C."/>
        </authorList>
    </citation>
    <scope>NUCLEOTIDE SEQUENCE [LARGE SCALE GENOMIC DNA]</scope>
    <source>
        <strain evidence="2 3">2033B</strain>
    </source>
</reference>
<dbReference type="RefSeq" id="WP_125969052.1">
    <property type="nucleotide sequence ID" value="NZ_QXGK01000023.1"/>
</dbReference>
<gene>
    <name evidence="2" type="ORF">D2E24_1798</name>
</gene>
<sequence length="392" mass="39897">MTQTTDERCNPDEGAAAIAALAGDTAVRDAAHAGARLIALWPLTDAKQLDNDAKYAENLQVRTTRMIARVTTGLDVTMPDAEFVYEGADEIPGRPQEVVDALLAANDAYDTMADYGDALAGGDMDGGAADAGADGADDVAADGTDGAAHDVTADGTDAIVAAGYDALCDAADAMAAGWTDAVADAVHAALAAAVPAAFAVAADGVAGDADDASDDASDDSDGAETEDSEETAETATPAALARRFAAALDVCDALLTAVERAAGDDAEAIAAAGLPVLLFVNELRETLGVPRICLNEDDYRALLAARAAAQADAGDADGSDAAPAAAATLAATARVIAPLAAAEWARHYEDVMWDPEEAKKRAKEEDERKNKEALAAKFAHVKDDPTKPAVEL</sequence>
<evidence type="ECO:0000313" key="2">
    <source>
        <dbReference type="EMBL" id="RSX52261.1"/>
    </source>
</evidence>
<comment type="caution">
    <text evidence="2">The sequence shown here is derived from an EMBL/GenBank/DDBJ whole genome shotgun (WGS) entry which is preliminary data.</text>
</comment>
<dbReference type="EMBL" id="QXGK01000023">
    <property type="protein sequence ID" value="RSX52261.1"/>
    <property type="molecule type" value="Genomic_DNA"/>
</dbReference>